<keyword evidence="1" id="KW-0378">Hydrolase</keyword>
<dbReference type="AlphaFoldDB" id="A0A4Q9DWC5"/>
<dbReference type="SFLD" id="SFLDS00003">
    <property type="entry name" value="Haloacid_Dehalogenase"/>
    <property type="match status" value="1"/>
</dbReference>
<dbReference type="Proteomes" id="UP000293142">
    <property type="component" value="Unassembled WGS sequence"/>
</dbReference>
<dbReference type="PANTHER" id="PTHR10000:SF25">
    <property type="entry name" value="PHOSPHATASE YKRA-RELATED"/>
    <property type="match status" value="1"/>
</dbReference>
<sequence>MQNRLNTRMGVGDLVKLAAFDVDGTLRDRDYLPDSTREALFKLKETGVSLTLCTGRSEYEMKELREALGIDWAVTCNGSHIGYRGQTVFGNAFPAETIREWLEEAEKRGHTFLLYGAEQMFINRQDDPYFRQAQQEIGFMEPLLIESAEQVPAIYQCIVFCSETEESAYIGNEPDYYLHRWRTWALDINPGGMNKAVGLQKLCEHLNIEAAEAAAFGDGLNDMEMIEAVGMGIAMGNAGDGLKQKARFVTKSLHEDGISYAVEKWIFAAGSAGSDPARRA</sequence>
<dbReference type="Gene3D" id="3.30.1240.10">
    <property type="match status" value="1"/>
</dbReference>
<dbReference type="EMBL" id="SIRE01000003">
    <property type="protein sequence ID" value="TBL81377.1"/>
    <property type="molecule type" value="Genomic_DNA"/>
</dbReference>
<organism evidence="1 2">
    <name type="scientific">Paenibacillus thalictri</name>
    <dbReference type="NCBI Taxonomy" id="2527873"/>
    <lineage>
        <taxon>Bacteria</taxon>
        <taxon>Bacillati</taxon>
        <taxon>Bacillota</taxon>
        <taxon>Bacilli</taxon>
        <taxon>Bacillales</taxon>
        <taxon>Paenibacillaceae</taxon>
        <taxon>Paenibacillus</taxon>
    </lineage>
</organism>
<evidence type="ECO:0000313" key="1">
    <source>
        <dbReference type="EMBL" id="TBL81377.1"/>
    </source>
</evidence>
<dbReference type="InterPro" id="IPR000150">
    <property type="entry name" value="Cof"/>
</dbReference>
<keyword evidence="2" id="KW-1185">Reference proteome</keyword>
<accession>A0A4Q9DWC5</accession>
<dbReference type="PANTHER" id="PTHR10000">
    <property type="entry name" value="PHOSPHOSERINE PHOSPHATASE"/>
    <property type="match status" value="1"/>
</dbReference>
<dbReference type="SUPFAM" id="SSF56784">
    <property type="entry name" value="HAD-like"/>
    <property type="match status" value="1"/>
</dbReference>
<dbReference type="NCBIfam" id="TIGR01484">
    <property type="entry name" value="HAD-SF-IIB"/>
    <property type="match status" value="1"/>
</dbReference>
<name>A0A4Q9DWC5_9BACL</name>
<dbReference type="GO" id="GO:0000287">
    <property type="term" value="F:magnesium ion binding"/>
    <property type="evidence" value="ECO:0007669"/>
    <property type="project" value="TreeGrafter"/>
</dbReference>
<protein>
    <submittedName>
        <fullName evidence="1">Cof-type HAD-IIB family hydrolase</fullName>
    </submittedName>
</protein>
<proteinExistence type="predicted"/>
<dbReference type="Pfam" id="PF08282">
    <property type="entry name" value="Hydrolase_3"/>
    <property type="match status" value="1"/>
</dbReference>
<dbReference type="InterPro" id="IPR023214">
    <property type="entry name" value="HAD_sf"/>
</dbReference>
<dbReference type="OrthoDB" id="9810101at2"/>
<comment type="caution">
    <text evidence="1">The sequence shown here is derived from an EMBL/GenBank/DDBJ whole genome shotgun (WGS) entry which is preliminary data.</text>
</comment>
<reference evidence="1 2" key="1">
    <citation type="submission" date="2019-02" db="EMBL/GenBank/DDBJ databases">
        <title>Paenibacillus sp. nov., isolated from surface-sterilized tissue of Thalictrum simplex L.</title>
        <authorList>
            <person name="Tuo L."/>
        </authorList>
    </citation>
    <scope>NUCLEOTIDE SEQUENCE [LARGE SCALE GENOMIC DNA]</scope>
    <source>
        <strain evidence="1 2">N2SHLJ1</strain>
    </source>
</reference>
<dbReference type="PROSITE" id="PS01229">
    <property type="entry name" value="COF_2"/>
    <property type="match status" value="1"/>
</dbReference>
<dbReference type="GO" id="GO:0016791">
    <property type="term" value="F:phosphatase activity"/>
    <property type="evidence" value="ECO:0007669"/>
    <property type="project" value="TreeGrafter"/>
</dbReference>
<dbReference type="InterPro" id="IPR006379">
    <property type="entry name" value="HAD-SF_hydro_IIB"/>
</dbReference>
<dbReference type="SFLD" id="SFLDG01140">
    <property type="entry name" value="C2.B:_Phosphomannomutase_and_P"/>
    <property type="match status" value="1"/>
</dbReference>
<gene>
    <name evidence="1" type="ORF">EYB31_04675</name>
</gene>
<dbReference type="NCBIfam" id="TIGR00099">
    <property type="entry name" value="Cof-subfamily"/>
    <property type="match status" value="1"/>
</dbReference>
<dbReference type="InterPro" id="IPR036412">
    <property type="entry name" value="HAD-like_sf"/>
</dbReference>
<evidence type="ECO:0000313" key="2">
    <source>
        <dbReference type="Proteomes" id="UP000293142"/>
    </source>
</evidence>
<dbReference type="Gene3D" id="3.40.50.1000">
    <property type="entry name" value="HAD superfamily/HAD-like"/>
    <property type="match status" value="1"/>
</dbReference>
<dbReference type="GO" id="GO:0005829">
    <property type="term" value="C:cytosol"/>
    <property type="evidence" value="ECO:0007669"/>
    <property type="project" value="TreeGrafter"/>
</dbReference>